<feature type="transmembrane region" description="Helical" evidence="6">
    <location>
        <begin position="162"/>
        <end position="180"/>
    </location>
</feature>
<dbReference type="Pfam" id="PF07690">
    <property type="entry name" value="MFS_1"/>
    <property type="match status" value="2"/>
</dbReference>
<dbReference type="PROSITE" id="PS00216">
    <property type="entry name" value="SUGAR_TRANSPORT_1"/>
    <property type="match status" value="1"/>
</dbReference>
<evidence type="ECO:0000256" key="6">
    <source>
        <dbReference type="SAM" id="Phobius"/>
    </source>
</evidence>
<organism evidence="8">
    <name type="scientific">bioreactor metagenome</name>
    <dbReference type="NCBI Taxonomy" id="1076179"/>
    <lineage>
        <taxon>unclassified sequences</taxon>
        <taxon>metagenomes</taxon>
        <taxon>ecological metagenomes</taxon>
    </lineage>
</organism>
<feature type="domain" description="Major facilitator superfamily (MFS) profile" evidence="7">
    <location>
        <begin position="7"/>
        <end position="444"/>
    </location>
</feature>
<feature type="transmembrane region" description="Helical" evidence="6">
    <location>
        <begin position="258"/>
        <end position="282"/>
    </location>
</feature>
<proteinExistence type="predicted"/>
<dbReference type="PANTHER" id="PTHR42718">
    <property type="entry name" value="MAJOR FACILITATOR SUPERFAMILY MULTIDRUG TRANSPORTER MFSC"/>
    <property type="match status" value="1"/>
</dbReference>
<dbReference type="InterPro" id="IPR011701">
    <property type="entry name" value="MFS"/>
</dbReference>
<comment type="subcellular location">
    <subcellularLocation>
        <location evidence="1">Membrane</location>
        <topology evidence="1">Multi-pass membrane protein</topology>
    </subcellularLocation>
</comment>
<feature type="transmembrane region" description="Helical" evidence="6">
    <location>
        <begin position="322"/>
        <end position="341"/>
    </location>
</feature>
<feature type="transmembrane region" description="Helical" evidence="6">
    <location>
        <begin position="427"/>
        <end position="447"/>
    </location>
</feature>
<evidence type="ECO:0000256" key="2">
    <source>
        <dbReference type="ARBA" id="ARBA00022448"/>
    </source>
</evidence>
<dbReference type="InterPro" id="IPR036259">
    <property type="entry name" value="MFS_trans_sf"/>
</dbReference>
<gene>
    <name evidence="8" type="primary">ribZ_13</name>
    <name evidence="8" type="ORF">SDC9_56676</name>
</gene>
<accession>A0A644X2G6</accession>
<comment type="caution">
    <text evidence="8">The sequence shown here is derived from an EMBL/GenBank/DDBJ whole genome shotgun (WGS) entry which is preliminary data.</text>
</comment>
<feature type="transmembrane region" description="Helical" evidence="6">
    <location>
        <begin position="288"/>
        <end position="310"/>
    </location>
</feature>
<dbReference type="AlphaFoldDB" id="A0A644X2G6"/>
<protein>
    <submittedName>
        <fullName evidence="8">Riboflavin transporter RibZ</fullName>
    </submittedName>
</protein>
<dbReference type="PANTHER" id="PTHR42718:SF9">
    <property type="entry name" value="MAJOR FACILITATOR SUPERFAMILY MULTIDRUG TRANSPORTER MFSC"/>
    <property type="match status" value="1"/>
</dbReference>
<feature type="transmembrane region" description="Helical" evidence="6">
    <location>
        <begin position="43"/>
        <end position="61"/>
    </location>
</feature>
<feature type="transmembrane region" description="Helical" evidence="6">
    <location>
        <begin position="131"/>
        <end position="156"/>
    </location>
</feature>
<feature type="transmembrane region" description="Helical" evidence="6">
    <location>
        <begin position="192"/>
        <end position="213"/>
    </location>
</feature>
<feature type="transmembrane region" description="Helical" evidence="6">
    <location>
        <begin position="393"/>
        <end position="412"/>
    </location>
</feature>
<dbReference type="Gene3D" id="1.20.1720.10">
    <property type="entry name" value="Multidrug resistance protein D"/>
    <property type="match status" value="1"/>
</dbReference>
<dbReference type="SUPFAM" id="SSF103473">
    <property type="entry name" value="MFS general substrate transporter"/>
    <property type="match status" value="1"/>
</dbReference>
<sequence>MRNQRLLLIAIIISSVLSPFLSAAMNVALPMLSSDLGMNASELSWVNMSFLLASAAFCIPLGKIADRIGRRQIFLLGNIVVLLTSGACLLAQETYFFLSLRFLQGIGSSMMFVTATAIITSAFPKESRGKFLGYNVTSVYIGLSAAPVLGGFLIQYFNWHSLFYITIINSIAVIFMLLFYKGEDWKEQNKEPFDYIGSVLYIVFMSLLMYGFANITHGFAQIMTATGAIGIIGFIVYEYKLKQPVFDVRFFASSRRFAFSNLAALINYAATFAVGFLLSLYFQYSRGLSPGATGAILMIQPVIMAVTAIISGRLSDKYDSRILASSGMLLSAIGIGMLFFINDETSLGFILAALSVLGLGFGFFSTPNTHSVMNSVEPRQFGMASATISTMRISGQMISMGMAALFISWIIGAQKVTTSNALLLVDVMQYVFGIFFFLLLLGTWFSWARGKHDA</sequence>
<name>A0A644X2G6_9ZZZZ</name>
<evidence type="ECO:0000256" key="3">
    <source>
        <dbReference type="ARBA" id="ARBA00022692"/>
    </source>
</evidence>
<evidence type="ECO:0000259" key="7">
    <source>
        <dbReference type="PROSITE" id="PS50850"/>
    </source>
</evidence>
<dbReference type="InterPro" id="IPR020846">
    <property type="entry name" value="MFS_dom"/>
</dbReference>
<evidence type="ECO:0000256" key="1">
    <source>
        <dbReference type="ARBA" id="ARBA00004141"/>
    </source>
</evidence>
<keyword evidence="2" id="KW-0813">Transport</keyword>
<keyword evidence="5 6" id="KW-0472">Membrane</keyword>
<dbReference type="GO" id="GO:0022857">
    <property type="term" value="F:transmembrane transporter activity"/>
    <property type="evidence" value="ECO:0007669"/>
    <property type="project" value="InterPro"/>
</dbReference>
<dbReference type="GO" id="GO:0016020">
    <property type="term" value="C:membrane"/>
    <property type="evidence" value="ECO:0007669"/>
    <property type="project" value="UniProtKB-SubCell"/>
</dbReference>
<dbReference type="InterPro" id="IPR005829">
    <property type="entry name" value="Sugar_transporter_CS"/>
</dbReference>
<feature type="transmembrane region" description="Helical" evidence="6">
    <location>
        <begin position="219"/>
        <end position="237"/>
    </location>
</feature>
<feature type="transmembrane region" description="Helical" evidence="6">
    <location>
        <begin position="347"/>
        <end position="364"/>
    </location>
</feature>
<dbReference type="PRINTS" id="PR01036">
    <property type="entry name" value="TCRTETB"/>
</dbReference>
<dbReference type="CDD" id="cd17321">
    <property type="entry name" value="MFS_MMR_MDR_like"/>
    <property type="match status" value="1"/>
</dbReference>
<keyword evidence="4 6" id="KW-1133">Transmembrane helix</keyword>
<dbReference type="EMBL" id="VSSQ01001681">
    <property type="protein sequence ID" value="MPM10345.1"/>
    <property type="molecule type" value="Genomic_DNA"/>
</dbReference>
<feature type="transmembrane region" description="Helical" evidence="6">
    <location>
        <begin position="73"/>
        <end position="92"/>
    </location>
</feature>
<keyword evidence="3 6" id="KW-0812">Transmembrane</keyword>
<dbReference type="PROSITE" id="PS50850">
    <property type="entry name" value="MFS"/>
    <property type="match status" value="1"/>
</dbReference>
<evidence type="ECO:0000256" key="5">
    <source>
        <dbReference type="ARBA" id="ARBA00023136"/>
    </source>
</evidence>
<evidence type="ECO:0000256" key="4">
    <source>
        <dbReference type="ARBA" id="ARBA00022989"/>
    </source>
</evidence>
<reference evidence="8" key="1">
    <citation type="submission" date="2019-08" db="EMBL/GenBank/DDBJ databases">
        <authorList>
            <person name="Kucharzyk K."/>
            <person name="Murdoch R.W."/>
            <person name="Higgins S."/>
            <person name="Loffler F."/>
        </authorList>
    </citation>
    <scope>NUCLEOTIDE SEQUENCE</scope>
</reference>
<dbReference type="Gene3D" id="1.20.1250.20">
    <property type="entry name" value="MFS general substrate transporter like domains"/>
    <property type="match status" value="1"/>
</dbReference>
<feature type="transmembrane region" description="Helical" evidence="6">
    <location>
        <begin position="98"/>
        <end position="119"/>
    </location>
</feature>
<evidence type="ECO:0000313" key="8">
    <source>
        <dbReference type="EMBL" id="MPM10345.1"/>
    </source>
</evidence>